<dbReference type="PRINTS" id="PR00320">
    <property type="entry name" value="GPROTEINBRPT"/>
</dbReference>
<dbReference type="Gene3D" id="2.130.10.10">
    <property type="entry name" value="YVTN repeat-like/Quinoprotein amine dehydrogenase"/>
    <property type="match status" value="3"/>
</dbReference>
<feature type="region of interest" description="Disordered" evidence="4">
    <location>
        <begin position="830"/>
        <end position="875"/>
    </location>
</feature>
<dbReference type="EMBL" id="JAEHOD010000027">
    <property type="protein sequence ID" value="KAG2445246.1"/>
    <property type="molecule type" value="Genomic_DNA"/>
</dbReference>
<feature type="compositionally biased region" description="Low complexity" evidence="4">
    <location>
        <begin position="117"/>
        <end position="158"/>
    </location>
</feature>
<dbReference type="InterPro" id="IPR015943">
    <property type="entry name" value="WD40/YVTN_repeat-like_dom_sf"/>
</dbReference>
<protein>
    <submittedName>
        <fullName evidence="5">Uncharacterized protein</fullName>
    </submittedName>
</protein>
<dbReference type="PANTHER" id="PTHR14221:SF0">
    <property type="entry name" value="WD REPEAT-CONTAINING PROTEIN 44"/>
    <property type="match status" value="1"/>
</dbReference>
<evidence type="ECO:0000256" key="4">
    <source>
        <dbReference type="SAM" id="MobiDB-lite"/>
    </source>
</evidence>
<dbReference type="Proteomes" id="UP000613740">
    <property type="component" value="Unassembled WGS sequence"/>
</dbReference>
<feature type="compositionally biased region" description="Pro residues" evidence="4">
    <location>
        <begin position="464"/>
        <end position="477"/>
    </location>
</feature>
<evidence type="ECO:0000313" key="6">
    <source>
        <dbReference type="Proteomes" id="UP000613740"/>
    </source>
</evidence>
<feature type="compositionally biased region" description="Basic and acidic residues" evidence="4">
    <location>
        <begin position="96"/>
        <end position="116"/>
    </location>
</feature>
<evidence type="ECO:0000313" key="5">
    <source>
        <dbReference type="EMBL" id="KAG2445246.1"/>
    </source>
</evidence>
<feature type="compositionally biased region" description="Polar residues" evidence="4">
    <location>
        <begin position="159"/>
        <end position="174"/>
    </location>
</feature>
<feature type="repeat" description="WD" evidence="3">
    <location>
        <begin position="404"/>
        <end position="437"/>
    </location>
</feature>
<feature type="region of interest" description="Disordered" evidence="4">
    <location>
        <begin position="96"/>
        <end position="185"/>
    </location>
</feature>
<feature type="region of interest" description="Disordered" evidence="4">
    <location>
        <begin position="738"/>
        <end position="759"/>
    </location>
</feature>
<evidence type="ECO:0000256" key="3">
    <source>
        <dbReference type="PROSITE-ProRule" id="PRU00221"/>
    </source>
</evidence>
<feature type="region of interest" description="Disordered" evidence="4">
    <location>
        <begin position="451"/>
        <end position="492"/>
    </location>
</feature>
<dbReference type="OrthoDB" id="408728at2759"/>
<dbReference type="SMART" id="SM00320">
    <property type="entry name" value="WD40"/>
    <property type="match status" value="5"/>
</dbReference>
<keyword evidence="6" id="KW-1185">Reference proteome</keyword>
<dbReference type="Pfam" id="PF00400">
    <property type="entry name" value="WD40"/>
    <property type="match status" value="4"/>
</dbReference>
<feature type="region of interest" description="Disordered" evidence="4">
    <location>
        <begin position="24"/>
        <end position="78"/>
    </location>
</feature>
<dbReference type="InterPro" id="IPR001680">
    <property type="entry name" value="WD40_rpt"/>
</dbReference>
<dbReference type="SUPFAM" id="SSF50978">
    <property type="entry name" value="WD40 repeat-like"/>
    <property type="match status" value="1"/>
</dbReference>
<dbReference type="InterPro" id="IPR036322">
    <property type="entry name" value="WD40_repeat_dom_sf"/>
</dbReference>
<evidence type="ECO:0000256" key="2">
    <source>
        <dbReference type="ARBA" id="ARBA00022737"/>
    </source>
</evidence>
<feature type="repeat" description="WD" evidence="3">
    <location>
        <begin position="507"/>
        <end position="537"/>
    </location>
</feature>
<dbReference type="AlphaFoldDB" id="A0A835WDF3"/>
<feature type="compositionally biased region" description="Low complexity" evidence="4">
    <location>
        <begin position="478"/>
        <end position="492"/>
    </location>
</feature>
<proteinExistence type="predicted"/>
<accession>A0A835WDF3</accession>
<comment type="caution">
    <text evidence="5">The sequence shown here is derived from an EMBL/GenBank/DDBJ whole genome shotgun (WGS) entry which is preliminary data.</text>
</comment>
<evidence type="ECO:0000256" key="1">
    <source>
        <dbReference type="ARBA" id="ARBA00022574"/>
    </source>
</evidence>
<dbReference type="InterPro" id="IPR020472">
    <property type="entry name" value="WD40_PAC1"/>
</dbReference>
<feature type="repeat" description="WD" evidence="3">
    <location>
        <begin position="596"/>
        <end position="638"/>
    </location>
</feature>
<dbReference type="PANTHER" id="PTHR14221">
    <property type="entry name" value="WD REPEAT DOMAIN 44"/>
    <property type="match status" value="1"/>
</dbReference>
<name>A0A835WDF3_9CHLO</name>
<keyword evidence="2" id="KW-0677">Repeat</keyword>
<dbReference type="PROSITE" id="PS50294">
    <property type="entry name" value="WD_REPEATS_REGION"/>
    <property type="match status" value="2"/>
</dbReference>
<gene>
    <name evidence="5" type="ORF">HYH02_008714</name>
</gene>
<sequence length="967" mass="94957">MANVESGAVAGTGMRIKNLDTGEEYELDAFDGPAGPSASSTAPQRAGAVSGSQGPPDDPDDSDPEAKDGAKKKRWGLKGKKFKEWAKTTYSNVKERIEERVERHQQHQQQKAEAKAEQAAAAAAATAAAASGRSATALTPEELAAAAAAEGTRASLATSSTGRGPSWSDANAQRPSEDGAGVARLGKPGGATAVLASAATAEAGAAGAAAAGGAELGREDGGGAAEPLLPMDGAGALGPAAAPSLPVSTVAGLSFTNDGQRTSNVTPLLPPLPPNAPRGPLAAGLAANAAARAARTSVAAPLATGAAPAGSGMSIFAAAAAAAGSGGEGYGAGGGVVGQAAASSGAEPQGSMEMRVPLLGGDEVVPSSRAVPAAKSYLNSTAKVAGGRRAATRQLQQVRMIQEVLAHEGVVWVLRFSADCRLLASGGRDGVVRLWSVYWYPSARPKLISTARDADAPTRSAPAHLPPGGPGLGPPAPSFSSTGSAGAAAGIASGRPPLLSESPLLSLTGHTSDVLDMSWSQCRLLLTASADQTARLWYIDAPVVVAGAEGESEPGGGWRAGGGGAGAAAAAGAAAGVGPGAACGAGMPPSAECLRSFVHPDFVTSCCFHPTDPRRIVTGCADGKIRVWSVPDGSVLCSATVPQDLVTRATFSLDGRRVVAGTLRGKVRHYDYTGSALDYVTQLDVKNLHRSGRKVTGLLQVPFGQQQHLAAGGGGGGGGAGGGGGGGPGGLAGGGGGGGGAGGGGGQQGAGGGAGGGPGGGGAGEQIYVITSADSRIRLYVGYTQERKFKGHRHSNTQIAASLSPSCQHLMCGSDDGWVYIWETGLIPPAQQQLPAPPPGGAAGRTSTGKPAAVPKGGSGKVGSGKDLTAAGRGAVKPGKVKEGLYEAFQTPESTVTVAMFAPEVCRVGRGVDPARTVSGSAVAAVAATAGSGGPGGAATASLLGSLVLVAGFSGRIFVYENLPPGM</sequence>
<keyword evidence="1 3" id="KW-0853">WD repeat</keyword>
<reference evidence="5" key="1">
    <citation type="journal article" date="2020" name="bioRxiv">
        <title>Comparative genomics of Chlamydomonas.</title>
        <authorList>
            <person name="Craig R.J."/>
            <person name="Hasan A.R."/>
            <person name="Ness R.W."/>
            <person name="Keightley P.D."/>
        </authorList>
    </citation>
    <scope>NUCLEOTIDE SEQUENCE</scope>
    <source>
        <strain evidence="5">CCAP 11/173</strain>
    </source>
</reference>
<dbReference type="PROSITE" id="PS50082">
    <property type="entry name" value="WD_REPEATS_2"/>
    <property type="match status" value="3"/>
</dbReference>
<dbReference type="InterPro" id="IPR040324">
    <property type="entry name" value="WDR44/Dgr2"/>
</dbReference>
<organism evidence="5 6">
    <name type="scientific">Chlamydomonas schloesseri</name>
    <dbReference type="NCBI Taxonomy" id="2026947"/>
    <lineage>
        <taxon>Eukaryota</taxon>
        <taxon>Viridiplantae</taxon>
        <taxon>Chlorophyta</taxon>
        <taxon>core chlorophytes</taxon>
        <taxon>Chlorophyceae</taxon>
        <taxon>CS clade</taxon>
        <taxon>Chlamydomonadales</taxon>
        <taxon>Chlamydomonadaceae</taxon>
        <taxon>Chlamydomonas</taxon>
    </lineage>
</organism>